<organism evidence="3 4">
    <name type="scientific">Candidatus Limadaptatus stercoripullorum</name>
    <dbReference type="NCBI Taxonomy" id="2840846"/>
    <lineage>
        <taxon>Bacteria</taxon>
        <taxon>Bacillati</taxon>
        <taxon>Bacillota</taxon>
        <taxon>Clostridia</taxon>
        <taxon>Eubacteriales</taxon>
        <taxon>Candidatus Limadaptatus</taxon>
    </lineage>
</organism>
<dbReference type="EMBL" id="DVOE01000012">
    <property type="protein sequence ID" value="HIU98424.1"/>
    <property type="molecule type" value="Genomic_DNA"/>
</dbReference>
<accession>A0A9D1N8K0</accession>
<evidence type="ECO:0000256" key="1">
    <source>
        <dbReference type="SAM" id="MobiDB-lite"/>
    </source>
</evidence>
<dbReference type="AlphaFoldDB" id="A0A9D1N8K0"/>
<feature type="domain" description="Phage-Barnase-EndoU-ColicinE5/D-RelE-like nuclease" evidence="2">
    <location>
        <begin position="88"/>
        <end position="175"/>
    </location>
</feature>
<proteinExistence type="predicted"/>
<evidence type="ECO:0000313" key="4">
    <source>
        <dbReference type="Proteomes" id="UP000886857"/>
    </source>
</evidence>
<comment type="caution">
    <text evidence="3">The sequence shown here is derived from an EMBL/GenBank/DDBJ whole genome shotgun (WGS) entry which is preliminary data.</text>
</comment>
<sequence length="184" mass="20777">MAEYRQNTAYDKLIASSGEWDERKHPRDDDGKFTSGGGESGGEEKGRNRHEGSAQDISKLLGNEIKGVKGQQAVERLLKERQGHVKGAFHRDDLGDIDLIWGDDTCGLQHILSRREEQGINAREFVQDLAEVVEKGQYRRRNDRGNFEFLHGRKMAVISPELRGNKLTFLVTAFKTSIKNKAPN</sequence>
<feature type="compositionally biased region" description="Basic and acidic residues" evidence="1">
    <location>
        <begin position="42"/>
        <end position="53"/>
    </location>
</feature>
<feature type="compositionally biased region" description="Basic and acidic residues" evidence="1">
    <location>
        <begin position="20"/>
        <end position="32"/>
    </location>
</feature>
<feature type="region of interest" description="Disordered" evidence="1">
    <location>
        <begin position="15"/>
        <end position="53"/>
    </location>
</feature>
<protein>
    <recommendedName>
        <fullName evidence="2">Phage-Barnase-EndoU-ColicinE5/D-RelE-like nuclease domain-containing protein</fullName>
    </recommendedName>
</protein>
<evidence type="ECO:0000313" key="3">
    <source>
        <dbReference type="EMBL" id="HIU98424.1"/>
    </source>
</evidence>
<evidence type="ECO:0000259" key="2">
    <source>
        <dbReference type="Pfam" id="PF18809"/>
    </source>
</evidence>
<reference evidence="3" key="1">
    <citation type="submission" date="2020-10" db="EMBL/GenBank/DDBJ databases">
        <authorList>
            <person name="Gilroy R."/>
        </authorList>
    </citation>
    <scope>NUCLEOTIDE SEQUENCE</scope>
    <source>
        <strain evidence="3">10406</strain>
    </source>
</reference>
<dbReference type="InterPro" id="IPR041092">
    <property type="entry name" value="PBECR1"/>
</dbReference>
<reference evidence="3" key="2">
    <citation type="journal article" date="2021" name="PeerJ">
        <title>Extensive microbial diversity within the chicken gut microbiome revealed by metagenomics and culture.</title>
        <authorList>
            <person name="Gilroy R."/>
            <person name="Ravi A."/>
            <person name="Getino M."/>
            <person name="Pursley I."/>
            <person name="Horton D.L."/>
            <person name="Alikhan N.F."/>
            <person name="Baker D."/>
            <person name="Gharbi K."/>
            <person name="Hall N."/>
            <person name="Watson M."/>
            <person name="Adriaenssens E.M."/>
            <person name="Foster-Nyarko E."/>
            <person name="Jarju S."/>
            <person name="Secka A."/>
            <person name="Antonio M."/>
            <person name="Oren A."/>
            <person name="Chaudhuri R.R."/>
            <person name="La Ragione R."/>
            <person name="Hildebrand F."/>
            <person name="Pallen M.J."/>
        </authorList>
    </citation>
    <scope>NUCLEOTIDE SEQUENCE</scope>
    <source>
        <strain evidence="3">10406</strain>
    </source>
</reference>
<name>A0A9D1N8K0_9FIRM</name>
<gene>
    <name evidence="3" type="ORF">IAC73_01095</name>
</gene>
<dbReference type="Pfam" id="PF18809">
    <property type="entry name" value="PBECR1"/>
    <property type="match status" value="1"/>
</dbReference>
<dbReference type="Proteomes" id="UP000886857">
    <property type="component" value="Unassembled WGS sequence"/>
</dbReference>